<proteinExistence type="predicted"/>
<keyword evidence="1" id="KW-0862">Zinc</keyword>
<dbReference type="EMBL" id="JAKWBI020000007">
    <property type="protein sequence ID" value="KAJ2906919.1"/>
    <property type="molecule type" value="Genomic_DNA"/>
</dbReference>
<dbReference type="PROSITE" id="PS50157">
    <property type="entry name" value="ZINC_FINGER_C2H2_2"/>
    <property type="match status" value="1"/>
</dbReference>
<feature type="compositionally biased region" description="Pro residues" evidence="2">
    <location>
        <begin position="671"/>
        <end position="687"/>
    </location>
</feature>
<dbReference type="InterPro" id="IPR021842">
    <property type="entry name" value="DUF3435"/>
</dbReference>
<keyword evidence="5" id="KW-1185">Reference proteome</keyword>
<evidence type="ECO:0000259" key="3">
    <source>
        <dbReference type="PROSITE" id="PS50157"/>
    </source>
</evidence>
<dbReference type="PROSITE" id="PS00028">
    <property type="entry name" value="ZINC_FINGER_C2H2_1"/>
    <property type="match status" value="1"/>
</dbReference>
<dbReference type="AlphaFoldDB" id="A0AAD5WVA6"/>
<keyword evidence="1" id="KW-0479">Metal-binding</keyword>
<dbReference type="Proteomes" id="UP001201980">
    <property type="component" value="Unassembled WGS sequence"/>
</dbReference>
<keyword evidence="1" id="KW-0863">Zinc-finger</keyword>
<evidence type="ECO:0000256" key="2">
    <source>
        <dbReference type="SAM" id="MobiDB-lite"/>
    </source>
</evidence>
<evidence type="ECO:0000256" key="1">
    <source>
        <dbReference type="PROSITE-ProRule" id="PRU00042"/>
    </source>
</evidence>
<evidence type="ECO:0000313" key="5">
    <source>
        <dbReference type="Proteomes" id="UP001201980"/>
    </source>
</evidence>
<feature type="domain" description="C2H2-type" evidence="3">
    <location>
        <begin position="712"/>
        <end position="736"/>
    </location>
</feature>
<dbReference type="PANTHER" id="PTHR37535">
    <property type="entry name" value="FLUG DOMAIN PROTEIN"/>
    <property type="match status" value="1"/>
</dbReference>
<evidence type="ECO:0000313" key="4">
    <source>
        <dbReference type="EMBL" id="KAJ2906919.1"/>
    </source>
</evidence>
<accession>A0AAD5WVA6</accession>
<organism evidence="4 5">
    <name type="scientific">Zalerion maritima</name>
    <dbReference type="NCBI Taxonomy" id="339359"/>
    <lineage>
        <taxon>Eukaryota</taxon>
        <taxon>Fungi</taxon>
        <taxon>Dikarya</taxon>
        <taxon>Ascomycota</taxon>
        <taxon>Pezizomycotina</taxon>
        <taxon>Sordariomycetes</taxon>
        <taxon>Lulworthiomycetidae</taxon>
        <taxon>Lulworthiales</taxon>
        <taxon>Lulworthiaceae</taxon>
        <taxon>Zalerion</taxon>
    </lineage>
</organism>
<dbReference type="InterPro" id="IPR013087">
    <property type="entry name" value="Znf_C2H2_type"/>
</dbReference>
<reference evidence="4" key="1">
    <citation type="submission" date="2022-07" db="EMBL/GenBank/DDBJ databases">
        <title>Draft genome sequence of Zalerion maritima ATCC 34329, a (micro)plastics degrading marine fungus.</title>
        <authorList>
            <person name="Paco A."/>
            <person name="Goncalves M.F.M."/>
            <person name="Rocha-Santos T.A.P."/>
            <person name="Alves A."/>
        </authorList>
    </citation>
    <scope>NUCLEOTIDE SEQUENCE</scope>
    <source>
        <strain evidence="4">ATCC 34329</strain>
    </source>
</reference>
<sequence>MPFLAGRRVQFLAPPSTQAKYMVLYSTGSRVQGKVWKSLLQNREKLGYFQSRIAESERCEKPLTAEELQHFEEQGNQRKPLRDNHSRNCKVNIARSQTRWEGFATFRQRDWKELVKEICWEKTGIIDSFLRWACRRDGSRIQTYSALQRYLLQTWAVYKKYTGYEIDSRVKKHGETLARQLADLYGLRREPAHKNSLGPGTFTYLAYFRIVRDRSTFNIGLDRLDDMTIRLFQMFAGVRTHELVYEARQDDEKMIGRYHNKDDAFADIELIDKYIQPRPKACWVCDEIDDRTTAAYKVLCWEDIILWILRDPEGKGRDCLAMQILFRFHKGENKEIRPTFYLFVEENLPLICPVLYIFAKALAEEVIGISGYDRAENVFNTKISLPAVRIPWKREFWHKPVFRRSEKYLEGYEKVAEPTTRKMYDNPHYRQSVRNQAARHQPNSAVYKRYYHNNNINAVFQDAFLGRGTASPYLTILNHLGLICDENAPTAVPDELMRAIGPDAATRKLEERMSALRARLEPVYGQASRASGCDKEEYDQLVGQLRAARQKHRRKFLEIIRKDYFQFRNDRELENQLEDICEPERPPPEPVIFSLPERKCLAEILGDLDDNLPEEALIRRKINAINAWVDYAWIVEPKETDLPMQHGMPSLPDPARIGIDQDTALQNRPLSPQPLTPRTPNTPPPPYTESILPVSTSKPSIDRRQASRKRPVPCIFCGKCFSRVTTMWSHVDDHLGCLGGGHVPCPFPECKARQALFEFGHAFKSHVYHDHHVALRPEKPDFCGGSDGGANQQKPTIVLVNRRSNSAVSEVPSTPTKIILRAGIKGSRDSCHGPTLGGSRKGLSIVLLKVPELLTVTGVLTS</sequence>
<name>A0AAD5WVA6_9PEZI</name>
<protein>
    <recommendedName>
        <fullName evidence="3">C2H2-type domain-containing protein</fullName>
    </recommendedName>
</protein>
<feature type="region of interest" description="Disordered" evidence="2">
    <location>
        <begin position="666"/>
        <end position="706"/>
    </location>
</feature>
<dbReference type="Pfam" id="PF11917">
    <property type="entry name" value="DUF3435"/>
    <property type="match status" value="2"/>
</dbReference>
<dbReference type="GO" id="GO:0008270">
    <property type="term" value="F:zinc ion binding"/>
    <property type="evidence" value="ECO:0007669"/>
    <property type="project" value="UniProtKB-KW"/>
</dbReference>
<comment type="caution">
    <text evidence="4">The sequence shown here is derived from an EMBL/GenBank/DDBJ whole genome shotgun (WGS) entry which is preliminary data.</text>
</comment>
<gene>
    <name evidence="4" type="ORF">MKZ38_009782</name>
</gene>
<dbReference type="PANTHER" id="PTHR37535:SF4">
    <property type="entry name" value="FLUG DOMAIN-CONTAINING PROTEIN"/>
    <property type="match status" value="1"/>
</dbReference>